<evidence type="ECO:0000313" key="5">
    <source>
        <dbReference type="EMBL" id="MBR7838494.1"/>
    </source>
</evidence>
<dbReference type="Pfam" id="PF13377">
    <property type="entry name" value="Peripla_BP_3"/>
    <property type="match status" value="1"/>
</dbReference>
<dbReference type="Pfam" id="PF00392">
    <property type="entry name" value="GntR"/>
    <property type="match status" value="1"/>
</dbReference>
<dbReference type="PRINTS" id="PR00035">
    <property type="entry name" value="HTHGNTR"/>
</dbReference>
<dbReference type="SUPFAM" id="SSF46785">
    <property type="entry name" value="Winged helix' DNA-binding domain"/>
    <property type="match status" value="1"/>
</dbReference>
<evidence type="ECO:0000256" key="2">
    <source>
        <dbReference type="ARBA" id="ARBA00023125"/>
    </source>
</evidence>
<dbReference type="RefSeq" id="WP_212532950.1">
    <property type="nucleotide sequence ID" value="NZ_JAGSOG010000295.1"/>
</dbReference>
<evidence type="ECO:0000256" key="1">
    <source>
        <dbReference type="ARBA" id="ARBA00023015"/>
    </source>
</evidence>
<protein>
    <submittedName>
        <fullName evidence="5">Substrate-binding domain-containing protein</fullName>
    </submittedName>
</protein>
<dbReference type="Proteomes" id="UP000675781">
    <property type="component" value="Unassembled WGS sequence"/>
</dbReference>
<sequence>MTPDEAGLPGARDLKFQRLAERLREQIHGQAYPGGARLPTEQQLSASSGLSISTVRRAVDELVAEGLVVRRQGAGTFVLPPADRVRRQRLIGVIVPDAAFYFPRVLKGIETVLSAAGARLQLAYSDYDQAAELRQLEGMLAAGVDGLLITPTLTGSVPAEAVLGRLAELSVPAVLMERRGTSLSDLNEHVCTHHEAGAYDAVHHLTRLGHRSIGLVLRSGSPTTEPVAAGFHQAAGEFGVTVAQFHALRQEWSPAAADRCVALLREHAMTAAVCFGDRQAALVEIAARRAGLRIPEDLALVAYDDEVADVADIPLTAVAPPKELLGRIAADLLLRRLDQPDLIRHRILLRPSIVVRQSCGTNVSLVSTLS</sequence>
<comment type="caution">
    <text evidence="5">The sequence shown here is derived from an EMBL/GenBank/DDBJ whole genome shotgun (WGS) entry which is preliminary data.</text>
</comment>
<dbReference type="Gene3D" id="3.40.50.2300">
    <property type="match status" value="2"/>
</dbReference>
<accession>A0A941EZW9</accession>
<keyword evidence="1" id="KW-0805">Transcription regulation</keyword>
<dbReference type="EMBL" id="JAGSOG010000295">
    <property type="protein sequence ID" value="MBR7838494.1"/>
    <property type="molecule type" value="Genomic_DNA"/>
</dbReference>
<keyword evidence="6" id="KW-1185">Reference proteome</keyword>
<dbReference type="InterPro" id="IPR036390">
    <property type="entry name" value="WH_DNA-bd_sf"/>
</dbReference>
<dbReference type="AlphaFoldDB" id="A0A941EZW9"/>
<dbReference type="Gene3D" id="1.10.10.10">
    <property type="entry name" value="Winged helix-like DNA-binding domain superfamily/Winged helix DNA-binding domain"/>
    <property type="match status" value="1"/>
</dbReference>
<dbReference type="InterPro" id="IPR036388">
    <property type="entry name" value="WH-like_DNA-bd_sf"/>
</dbReference>
<dbReference type="InterPro" id="IPR046335">
    <property type="entry name" value="LacI/GalR-like_sensor"/>
</dbReference>
<dbReference type="SMART" id="SM00345">
    <property type="entry name" value="HTH_GNTR"/>
    <property type="match status" value="1"/>
</dbReference>
<dbReference type="SUPFAM" id="SSF53822">
    <property type="entry name" value="Periplasmic binding protein-like I"/>
    <property type="match status" value="1"/>
</dbReference>
<proteinExistence type="predicted"/>
<evidence type="ECO:0000256" key="3">
    <source>
        <dbReference type="ARBA" id="ARBA00023163"/>
    </source>
</evidence>
<dbReference type="CDD" id="cd07377">
    <property type="entry name" value="WHTH_GntR"/>
    <property type="match status" value="1"/>
</dbReference>
<dbReference type="PANTHER" id="PTHR30146">
    <property type="entry name" value="LACI-RELATED TRANSCRIPTIONAL REPRESSOR"/>
    <property type="match status" value="1"/>
</dbReference>
<feature type="domain" description="HTH gntR-type" evidence="4">
    <location>
        <begin position="13"/>
        <end position="81"/>
    </location>
</feature>
<reference evidence="5" key="1">
    <citation type="submission" date="2021-04" db="EMBL/GenBank/DDBJ databases">
        <title>Genome based classification of Actinospica acidithermotolerans sp. nov., an actinobacterium isolated from an Indonesian hot spring.</title>
        <authorList>
            <person name="Kusuma A.B."/>
            <person name="Putra K.E."/>
            <person name="Nafisah S."/>
            <person name="Loh J."/>
            <person name="Nouioui I."/>
            <person name="Goodfellow M."/>
        </authorList>
    </citation>
    <scope>NUCLEOTIDE SEQUENCE</scope>
    <source>
        <strain evidence="5">CSCA 57</strain>
    </source>
</reference>
<dbReference type="GO" id="GO:0003700">
    <property type="term" value="F:DNA-binding transcription factor activity"/>
    <property type="evidence" value="ECO:0007669"/>
    <property type="project" value="InterPro"/>
</dbReference>
<evidence type="ECO:0000259" key="4">
    <source>
        <dbReference type="PROSITE" id="PS50949"/>
    </source>
</evidence>
<dbReference type="InterPro" id="IPR028082">
    <property type="entry name" value="Peripla_BP_I"/>
</dbReference>
<dbReference type="InterPro" id="IPR000524">
    <property type="entry name" value="Tscrpt_reg_HTH_GntR"/>
</dbReference>
<dbReference type="GO" id="GO:0000976">
    <property type="term" value="F:transcription cis-regulatory region binding"/>
    <property type="evidence" value="ECO:0007669"/>
    <property type="project" value="TreeGrafter"/>
</dbReference>
<dbReference type="PROSITE" id="PS50949">
    <property type="entry name" value="HTH_GNTR"/>
    <property type="match status" value="1"/>
</dbReference>
<gene>
    <name evidence="5" type="ORF">KDL01_34830</name>
</gene>
<organism evidence="5 6">
    <name type="scientific">Actinospica durhamensis</name>
    <dbReference type="NCBI Taxonomy" id="1508375"/>
    <lineage>
        <taxon>Bacteria</taxon>
        <taxon>Bacillati</taxon>
        <taxon>Actinomycetota</taxon>
        <taxon>Actinomycetes</taxon>
        <taxon>Catenulisporales</taxon>
        <taxon>Actinospicaceae</taxon>
        <taxon>Actinospica</taxon>
    </lineage>
</organism>
<name>A0A941EZW9_9ACTN</name>
<keyword evidence="3" id="KW-0804">Transcription</keyword>
<keyword evidence="2" id="KW-0238">DNA-binding</keyword>
<evidence type="ECO:0000313" key="6">
    <source>
        <dbReference type="Proteomes" id="UP000675781"/>
    </source>
</evidence>
<dbReference type="PANTHER" id="PTHR30146:SF155">
    <property type="entry name" value="ALANINE RACEMASE"/>
    <property type="match status" value="1"/>
</dbReference>